<protein>
    <submittedName>
        <fullName evidence="3">Uncharacterized protein</fullName>
    </submittedName>
</protein>
<evidence type="ECO:0000256" key="1">
    <source>
        <dbReference type="SAM" id="MobiDB-lite"/>
    </source>
</evidence>
<keyword evidence="2" id="KW-1133">Transmembrane helix</keyword>
<feature type="region of interest" description="Disordered" evidence="1">
    <location>
        <begin position="58"/>
        <end position="77"/>
    </location>
</feature>
<feature type="transmembrane region" description="Helical" evidence="2">
    <location>
        <begin position="12"/>
        <end position="36"/>
    </location>
</feature>
<proteinExistence type="predicted"/>
<keyword evidence="2" id="KW-0472">Membrane</keyword>
<evidence type="ECO:0000256" key="2">
    <source>
        <dbReference type="SAM" id="Phobius"/>
    </source>
</evidence>
<evidence type="ECO:0000313" key="3">
    <source>
        <dbReference type="EMBL" id="GID73256.1"/>
    </source>
</evidence>
<keyword evidence="2" id="KW-0812">Transmembrane</keyword>
<accession>A0ABQ3XZT3</accession>
<dbReference type="Proteomes" id="UP000609879">
    <property type="component" value="Unassembled WGS sequence"/>
</dbReference>
<dbReference type="EMBL" id="BOMI01000033">
    <property type="protein sequence ID" value="GID73256.1"/>
    <property type="molecule type" value="Genomic_DNA"/>
</dbReference>
<organism evidence="3 4">
    <name type="scientific">Paractinoplanes deccanensis</name>
    <dbReference type="NCBI Taxonomy" id="113561"/>
    <lineage>
        <taxon>Bacteria</taxon>
        <taxon>Bacillati</taxon>
        <taxon>Actinomycetota</taxon>
        <taxon>Actinomycetes</taxon>
        <taxon>Micromonosporales</taxon>
        <taxon>Micromonosporaceae</taxon>
        <taxon>Paractinoplanes</taxon>
    </lineage>
</organism>
<comment type="caution">
    <text evidence="3">The sequence shown here is derived from an EMBL/GenBank/DDBJ whole genome shotgun (WGS) entry which is preliminary data.</text>
</comment>
<gene>
    <name evidence="3" type="ORF">Ade02nite_18970</name>
</gene>
<keyword evidence="4" id="KW-1185">Reference proteome</keyword>
<name>A0ABQ3XZT3_9ACTN</name>
<dbReference type="RefSeq" id="WP_203761186.1">
    <property type="nucleotide sequence ID" value="NZ_BAAABO010000029.1"/>
</dbReference>
<sequence>MTWVEDAGAVMAGGPLLLLCGLVVLLLTAMAVVGVVERVRERRRQRRRVHQAWERTAEPEVARRLPRQRAGEQELRR</sequence>
<reference evidence="3 4" key="1">
    <citation type="submission" date="2021-01" db="EMBL/GenBank/DDBJ databases">
        <title>Whole genome shotgun sequence of Actinoplanes deccanensis NBRC 13994.</title>
        <authorList>
            <person name="Komaki H."/>
            <person name="Tamura T."/>
        </authorList>
    </citation>
    <scope>NUCLEOTIDE SEQUENCE [LARGE SCALE GENOMIC DNA]</scope>
    <source>
        <strain evidence="3 4">NBRC 13994</strain>
    </source>
</reference>
<evidence type="ECO:0000313" key="4">
    <source>
        <dbReference type="Proteomes" id="UP000609879"/>
    </source>
</evidence>